<dbReference type="InterPro" id="IPR011009">
    <property type="entry name" value="Kinase-like_dom_sf"/>
</dbReference>
<accession>A0AA38LS75</accession>
<dbReference type="InterPro" id="IPR001772">
    <property type="entry name" value="KA1_dom"/>
</dbReference>
<feature type="compositionally biased region" description="Polar residues" evidence="10">
    <location>
        <begin position="588"/>
        <end position="601"/>
    </location>
</feature>
<evidence type="ECO:0000259" key="12">
    <source>
        <dbReference type="PROSITE" id="PS50032"/>
    </source>
</evidence>
<evidence type="ECO:0000256" key="3">
    <source>
        <dbReference type="ARBA" id="ARBA00022679"/>
    </source>
</evidence>
<evidence type="ECO:0000256" key="7">
    <source>
        <dbReference type="ARBA" id="ARBA00047899"/>
    </source>
</evidence>
<dbReference type="SMART" id="SM00220">
    <property type="entry name" value="S_TKc"/>
    <property type="match status" value="1"/>
</dbReference>
<evidence type="ECO:0000259" key="11">
    <source>
        <dbReference type="PROSITE" id="PS50011"/>
    </source>
</evidence>
<feature type="compositionally biased region" description="Low complexity" evidence="10">
    <location>
        <begin position="45"/>
        <end position="56"/>
    </location>
</feature>
<dbReference type="EC" id="2.7.11.1" evidence="1"/>
<keyword evidence="6 9" id="KW-0067">ATP-binding</keyword>
<dbReference type="GO" id="GO:0035556">
    <property type="term" value="P:intracellular signal transduction"/>
    <property type="evidence" value="ECO:0007669"/>
    <property type="project" value="TreeGrafter"/>
</dbReference>
<dbReference type="FunFam" id="1.10.510.10:FF:000636">
    <property type="entry name" value="Non-specific serine/threonine protein kinase"/>
    <property type="match status" value="1"/>
</dbReference>
<dbReference type="RefSeq" id="XP_052942086.1">
    <property type="nucleotide sequence ID" value="XM_053086257.1"/>
</dbReference>
<feature type="binding site" evidence="9">
    <location>
        <position position="118"/>
    </location>
    <ligand>
        <name>ATP</name>
        <dbReference type="ChEBI" id="CHEBI:30616"/>
    </ligand>
</feature>
<keyword evidence="3" id="KW-0808">Transferase</keyword>
<feature type="region of interest" description="Disordered" evidence="10">
    <location>
        <begin position="24"/>
        <end position="57"/>
    </location>
</feature>
<dbReference type="PANTHER" id="PTHR24346:SF110">
    <property type="entry name" value="NON-SPECIFIC SERINE_THREONINE PROTEIN KINASE"/>
    <property type="match status" value="1"/>
</dbReference>
<dbReference type="PANTHER" id="PTHR24346">
    <property type="entry name" value="MAP/MICROTUBULE AFFINITY-REGULATING KINASE"/>
    <property type="match status" value="1"/>
</dbReference>
<feature type="domain" description="Protein kinase" evidence="11">
    <location>
        <begin position="89"/>
        <end position="351"/>
    </location>
</feature>
<dbReference type="PROSITE" id="PS00107">
    <property type="entry name" value="PROTEIN_KINASE_ATP"/>
    <property type="match status" value="1"/>
</dbReference>
<evidence type="ECO:0000256" key="6">
    <source>
        <dbReference type="ARBA" id="ARBA00022840"/>
    </source>
</evidence>
<sequence>MPLPLAGPVASTSATTAHAYAFNPATGSATTPPNAAARKRQSHNPSSALGPSASPPKAEHLTDEYILHPSVYAWRTAHAKRPMVAFGPYVLLQTLGEGEFGKVKLGVHTEYGVEVAIKLIRRGSLDDEARANKVEREIDVLKMLKHPNIVRMFDVIDTDKYIGIVLEFAGGGELFDHILANKYLKDRDAQRLFAQLISGVDYLHKKHIVHRDLKLENLLLDKHRNVIITDFGFANRFDQASDDLMATSCGSPCYAAPELVVSEGLYVGSAVDIWSCGVILYAMLSGYLPFDDDPENPDGDNINLLYRYIVTTKLNIPDHVSPVAKDLLQIMLVPDPEYRCTIHDIMTHPWLASQREIFDRTVEYNEWILQDSMYKKSQQAKRELNERKRVAEEAKSVRAIQRSQSSMPGTTVTASMLEQRRTQRHQSALPGAVTVPEHLANAGHRTPPLSAIMRNTPPASAAEDLTNPSVAAAAIAARLANIAPVSAPLTPAASSGPASAVAVEDEPQTRSSVEDAVRPPMAQNKNRHTIQVEYDADATYERMQAELAAQRGSEGTSEPSGTPLDVGAQMLSDAEMSESETGHAAEQSGDTRMSPDVSQILTPIEGVPDPVPVPGTPTKRKPDESIGSPSTPRAGRVAAQEDVSATPRPTFSTPKARRASGKSASRPPVSMPPPISLPTSKGASSGLNNAGLPQVPPPKRDRARKGMSLDKFGLTKLLNSAGMGSSVDVSRPSPSASSVTAASMQNQQEGKAQRDARRSSMRPATAQKEERQSKRKTLTALQWPKLTARSGSMRDNRSSAPATPAPLSARDMNPVQHTPAPTSARSRASPIVGATGIQPQAANLGQNSPSIVTVDAVAQSQGTNASSSAAKKVMDWFRRKSLAKDTFNARGENMRSDSTSSFVRVEGPSQSSGKAVPDSATLPSAASRMPEPTRQPLGDAGNATNLPRASPQRQTIGTAGRSKSHALPSPTAATAMSQIPFKAPAPSSAAAKLRAEEAKLRIHTGVVDQSALSSKLPSEVIAEVIKVLMDMGLEVKRENEYRLRCTRVKKGAARSGLRGSVMSIGGSSAGFLLGNASSSRVDSRGLPMPQSPSASILSPGGFKGMLRRGSTAAGVNLPRASSEPQGLVSPAMSSVTGTPLLPSVEPIYGEHSVDSGDEVKFNVELCRIKNLPGLYLLNIKRLRGNVWSFKFIYQTTLE</sequence>
<dbReference type="Gene3D" id="3.30.310.80">
    <property type="entry name" value="Kinase associated domain 1, KA1"/>
    <property type="match status" value="1"/>
</dbReference>
<keyword evidence="14" id="KW-1185">Reference proteome</keyword>
<evidence type="ECO:0000256" key="5">
    <source>
        <dbReference type="ARBA" id="ARBA00022777"/>
    </source>
</evidence>
<evidence type="ECO:0000256" key="10">
    <source>
        <dbReference type="SAM" id="MobiDB-lite"/>
    </source>
</evidence>
<keyword evidence="5 13" id="KW-0418">Kinase</keyword>
<evidence type="ECO:0000313" key="13">
    <source>
        <dbReference type="EMBL" id="KAI9632309.1"/>
    </source>
</evidence>
<protein>
    <recommendedName>
        <fullName evidence="1">non-specific serine/threonine protein kinase</fullName>
        <ecNumber evidence="1">2.7.11.1</ecNumber>
    </recommendedName>
</protein>
<dbReference type="Proteomes" id="UP001164286">
    <property type="component" value="Unassembled WGS sequence"/>
</dbReference>
<feature type="region of interest" description="Disordered" evidence="10">
    <location>
        <begin position="888"/>
        <end position="973"/>
    </location>
</feature>
<keyword evidence="4 9" id="KW-0547">Nucleotide-binding</keyword>
<evidence type="ECO:0000256" key="1">
    <source>
        <dbReference type="ARBA" id="ARBA00012513"/>
    </source>
</evidence>
<reference evidence="13" key="1">
    <citation type="journal article" date="2022" name="G3 (Bethesda)">
        <title>High quality genome of the basidiomycete yeast Dioszegia hungarica PDD-24b-2 isolated from cloud water.</title>
        <authorList>
            <person name="Jarrige D."/>
            <person name="Haridas S."/>
            <person name="Bleykasten-Grosshans C."/>
            <person name="Joly M."/>
            <person name="Nadalig T."/>
            <person name="Sancelme M."/>
            <person name="Vuilleumier S."/>
            <person name="Grigoriev I.V."/>
            <person name="Amato P."/>
            <person name="Bringel F."/>
        </authorList>
    </citation>
    <scope>NUCLEOTIDE SEQUENCE</scope>
    <source>
        <strain evidence="13">PDD-24b-2</strain>
    </source>
</reference>
<evidence type="ECO:0000313" key="14">
    <source>
        <dbReference type="Proteomes" id="UP001164286"/>
    </source>
</evidence>
<dbReference type="InterPro" id="IPR017441">
    <property type="entry name" value="Protein_kinase_ATP_BS"/>
</dbReference>
<name>A0AA38LS75_9TREE</name>
<dbReference type="SUPFAM" id="SSF103243">
    <property type="entry name" value="KA1-like"/>
    <property type="match status" value="1"/>
</dbReference>
<comment type="caution">
    <text evidence="13">The sequence shown here is derived from an EMBL/GenBank/DDBJ whole genome shotgun (WGS) entry which is preliminary data.</text>
</comment>
<dbReference type="GO" id="GO:0005737">
    <property type="term" value="C:cytoplasm"/>
    <property type="evidence" value="ECO:0007669"/>
    <property type="project" value="TreeGrafter"/>
</dbReference>
<dbReference type="GO" id="GO:0004674">
    <property type="term" value="F:protein serine/threonine kinase activity"/>
    <property type="evidence" value="ECO:0007669"/>
    <property type="project" value="UniProtKB-KW"/>
</dbReference>
<feature type="domain" description="KA1" evidence="12">
    <location>
        <begin position="1152"/>
        <end position="1198"/>
    </location>
</feature>
<feature type="compositionally biased region" description="Low complexity" evidence="10">
    <location>
        <begin position="798"/>
        <end position="809"/>
    </location>
</feature>
<feature type="compositionally biased region" description="Polar residues" evidence="10">
    <location>
        <begin position="815"/>
        <end position="826"/>
    </location>
</feature>
<organism evidence="13 14">
    <name type="scientific">Dioszegia hungarica</name>
    <dbReference type="NCBI Taxonomy" id="4972"/>
    <lineage>
        <taxon>Eukaryota</taxon>
        <taxon>Fungi</taxon>
        <taxon>Dikarya</taxon>
        <taxon>Basidiomycota</taxon>
        <taxon>Agaricomycotina</taxon>
        <taxon>Tremellomycetes</taxon>
        <taxon>Tremellales</taxon>
        <taxon>Bulleribasidiaceae</taxon>
        <taxon>Dioszegia</taxon>
    </lineage>
</organism>
<keyword evidence="2" id="KW-0723">Serine/threonine-protein kinase</keyword>
<evidence type="ECO:0000256" key="4">
    <source>
        <dbReference type="ARBA" id="ARBA00022741"/>
    </source>
</evidence>
<dbReference type="InterPro" id="IPR028375">
    <property type="entry name" value="KA1/Ssp2_C"/>
</dbReference>
<evidence type="ECO:0000256" key="9">
    <source>
        <dbReference type="PROSITE-ProRule" id="PRU10141"/>
    </source>
</evidence>
<feature type="compositionally biased region" description="Low complexity" evidence="10">
    <location>
        <begin position="725"/>
        <end position="743"/>
    </location>
</feature>
<dbReference type="FunFam" id="3.30.200.20:FF:000003">
    <property type="entry name" value="Non-specific serine/threonine protein kinase"/>
    <property type="match status" value="1"/>
</dbReference>
<feature type="compositionally biased region" description="Polar residues" evidence="10">
    <location>
        <begin position="679"/>
        <end position="688"/>
    </location>
</feature>
<feature type="compositionally biased region" description="Low complexity" evidence="10">
    <location>
        <begin position="489"/>
        <end position="502"/>
    </location>
</feature>
<dbReference type="Pfam" id="PF02149">
    <property type="entry name" value="KA1"/>
    <property type="match status" value="1"/>
</dbReference>
<feature type="compositionally biased region" description="Polar residues" evidence="10">
    <location>
        <begin position="942"/>
        <end position="957"/>
    </location>
</feature>
<dbReference type="Pfam" id="PF00069">
    <property type="entry name" value="Pkinase"/>
    <property type="match status" value="1"/>
</dbReference>
<dbReference type="GO" id="GO:0005524">
    <property type="term" value="F:ATP binding"/>
    <property type="evidence" value="ECO:0007669"/>
    <property type="project" value="UniProtKB-UniRule"/>
</dbReference>
<evidence type="ECO:0000256" key="8">
    <source>
        <dbReference type="ARBA" id="ARBA00048679"/>
    </source>
</evidence>
<dbReference type="Gene3D" id="1.10.510.10">
    <property type="entry name" value="Transferase(Phosphotransferase) domain 1"/>
    <property type="match status" value="1"/>
</dbReference>
<dbReference type="PROSITE" id="PS00108">
    <property type="entry name" value="PROTEIN_KINASE_ST"/>
    <property type="match status" value="1"/>
</dbReference>
<dbReference type="PROSITE" id="PS50011">
    <property type="entry name" value="PROTEIN_KINASE_DOM"/>
    <property type="match status" value="1"/>
</dbReference>
<dbReference type="InterPro" id="IPR008271">
    <property type="entry name" value="Ser/Thr_kinase_AS"/>
</dbReference>
<dbReference type="InterPro" id="IPR000719">
    <property type="entry name" value="Prot_kinase_dom"/>
</dbReference>
<feature type="compositionally biased region" description="Polar residues" evidence="10">
    <location>
        <begin position="896"/>
        <end position="913"/>
    </location>
</feature>
<dbReference type="EMBL" id="JAKWFO010000014">
    <property type="protein sequence ID" value="KAI9632309.1"/>
    <property type="molecule type" value="Genomic_DNA"/>
</dbReference>
<comment type="catalytic activity">
    <reaction evidence="8">
        <text>L-seryl-[protein] + ATP = O-phospho-L-seryl-[protein] + ADP + H(+)</text>
        <dbReference type="Rhea" id="RHEA:17989"/>
        <dbReference type="Rhea" id="RHEA-COMP:9863"/>
        <dbReference type="Rhea" id="RHEA-COMP:11604"/>
        <dbReference type="ChEBI" id="CHEBI:15378"/>
        <dbReference type="ChEBI" id="CHEBI:29999"/>
        <dbReference type="ChEBI" id="CHEBI:30616"/>
        <dbReference type="ChEBI" id="CHEBI:83421"/>
        <dbReference type="ChEBI" id="CHEBI:456216"/>
        <dbReference type="EC" id="2.7.11.1"/>
    </reaction>
</comment>
<dbReference type="SUPFAM" id="SSF56112">
    <property type="entry name" value="Protein kinase-like (PK-like)"/>
    <property type="match status" value="1"/>
</dbReference>
<feature type="region of interest" description="Disordered" evidence="10">
    <location>
        <begin position="489"/>
        <end position="531"/>
    </location>
</feature>
<gene>
    <name evidence="13" type="ORF">MKK02DRAFT_20449</name>
</gene>
<dbReference type="PROSITE" id="PS50032">
    <property type="entry name" value="KA1"/>
    <property type="match status" value="1"/>
</dbReference>
<proteinExistence type="predicted"/>
<dbReference type="GeneID" id="77725458"/>
<evidence type="ECO:0000256" key="2">
    <source>
        <dbReference type="ARBA" id="ARBA00022527"/>
    </source>
</evidence>
<feature type="region of interest" description="Disordered" evidence="10">
    <location>
        <begin position="574"/>
        <end position="827"/>
    </location>
</feature>
<comment type="catalytic activity">
    <reaction evidence="7">
        <text>L-threonyl-[protein] + ATP = O-phospho-L-threonyl-[protein] + ADP + H(+)</text>
        <dbReference type="Rhea" id="RHEA:46608"/>
        <dbReference type="Rhea" id="RHEA-COMP:11060"/>
        <dbReference type="Rhea" id="RHEA-COMP:11605"/>
        <dbReference type="ChEBI" id="CHEBI:15378"/>
        <dbReference type="ChEBI" id="CHEBI:30013"/>
        <dbReference type="ChEBI" id="CHEBI:30616"/>
        <dbReference type="ChEBI" id="CHEBI:61977"/>
        <dbReference type="ChEBI" id="CHEBI:456216"/>
        <dbReference type="EC" id="2.7.11.1"/>
    </reaction>
</comment>
<dbReference type="AlphaFoldDB" id="A0AA38LS75"/>